<organism evidence="1 2">
    <name type="scientific">Enterovibrio nigricans DSM 22720</name>
    <dbReference type="NCBI Taxonomy" id="1121868"/>
    <lineage>
        <taxon>Bacteria</taxon>
        <taxon>Pseudomonadati</taxon>
        <taxon>Pseudomonadota</taxon>
        <taxon>Gammaproteobacteria</taxon>
        <taxon>Vibrionales</taxon>
        <taxon>Vibrionaceae</taxon>
        <taxon>Enterovibrio</taxon>
    </lineage>
</organism>
<evidence type="ECO:0000313" key="1">
    <source>
        <dbReference type="EMBL" id="SKA67756.1"/>
    </source>
</evidence>
<keyword evidence="2" id="KW-1185">Reference proteome</keyword>
<dbReference type="RefSeq" id="WP_078754339.1">
    <property type="nucleotide sequence ID" value="NZ_FUXU01000095.1"/>
</dbReference>
<name>A0A1T4VS18_9GAMM</name>
<dbReference type="AlphaFoldDB" id="A0A1T4VS18"/>
<sequence>MNKPFIGVCFPPILVIPDKYEMTNDMIKVIFEDLGGTYAAMAIGLDEKRVGYLTKVHGWKRPDSKVKRFNAARIITVQSDH</sequence>
<protein>
    <submittedName>
        <fullName evidence="1">Uncharacterized protein</fullName>
    </submittedName>
</protein>
<evidence type="ECO:0000313" key="2">
    <source>
        <dbReference type="Proteomes" id="UP000190162"/>
    </source>
</evidence>
<reference evidence="2" key="1">
    <citation type="submission" date="2017-02" db="EMBL/GenBank/DDBJ databases">
        <authorList>
            <person name="Varghese N."/>
            <person name="Submissions S."/>
        </authorList>
    </citation>
    <scope>NUCLEOTIDE SEQUENCE [LARGE SCALE GENOMIC DNA]</scope>
    <source>
        <strain evidence="2">DSM 22720</strain>
    </source>
</reference>
<gene>
    <name evidence="1" type="ORF">SAMN02745132_04235</name>
</gene>
<proteinExistence type="predicted"/>
<dbReference type="EMBL" id="FUXU01000095">
    <property type="protein sequence ID" value="SKA67756.1"/>
    <property type="molecule type" value="Genomic_DNA"/>
</dbReference>
<accession>A0A1T4VS18</accession>
<dbReference type="Proteomes" id="UP000190162">
    <property type="component" value="Unassembled WGS sequence"/>
</dbReference>